<sequence length="76" mass="8750">MNPVADLNVLCRLRGIYRDIDRCLDTRDPRGFSRASLELRDVLSRLRDLIDNTSVADITSVSPPMRSDHSQPPQRW</sequence>
<organism evidence="1 2">
    <name type="scientific">Actinophytocola algeriensis</name>
    <dbReference type="NCBI Taxonomy" id="1768010"/>
    <lineage>
        <taxon>Bacteria</taxon>
        <taxon>Bacillati</taxon>
        <taxon>Actinomycetota</taxon>
        <taxon>Actinomycetes</taxon>
        <taxon>Pseudonocardiales</taxon>
        <taxon>Pseudonocardiaceae</taxon>
    </lineage>
</organism>
<dbReference type="AlphaFoldDB" id="A0A7W7Q362"/>
<comment type="caution">
    <text evidence="1">The sequence shown here is derived from an EMBL/GenBank/DDBJ whole genome shotgun (WGS) entry which is preliminary data.</text>
</comment>
<evidence type="ECO:0000313" key="2">
    <source>
        <dbReference type="Proteomes" id="UP000520767"/>
    </source>
</evidence>
<reference evidence="1 2" key="1">
    <citation type="submission" date="2020-08" db="EMBL/GenBank/DDBJ databases">
        <title>Genomic Encyclopedia of Type Strains, Phase III (KMG-III): the genomes of soil and plant-associated and newly described type strains.</title>
        <authorList>
            <person name="Whitman W."/>
        </authorList>
    </citation>
    <scope>NUCLEOTIDE SEQUENCE [LARGE SCALE GENOMIC DNA]</scope>
    <source>
        <strain evidence="1 2">CECT 8960</strain>
    </source>
</reference>
<dbReference type="RefSeq" id="WP_184810317.1">
    <property type="nucleotide sequence ID" value="NZ_JACHJQ010000002.1"/>
</dbReference>
<proteinExistence type="predicted"/>
<gene>
    <name evidence="1" type="ORF">FHR82_002429</name>
</gene>
<dbReference type="EMBL" id="JACHJQ010000002">
    <property type="protein sequence ID" value="MBB4906212.1"/>
    <property type="molecule type" value="Genomic_DNA"/>
</dbReference>
<protein>
    <submittedName>
        <fullName evidence="1">Uncharacterized protein</fullName>
    </submittedName>
</protein>
<name>A0A7W7Q362_9PSEU</name>
<dbReference type="Proteomes" id="UP000520767">
    <property type="component" value="Unassembled WGS sequence"/>
</dbReference>
<keyword evidence="2" id="KW-1185">Reference proteome</keyword>
<accession>A0A7W7Q362</accession>
<evidence type="ECO:0000313" key="1">
    <source>
        <dbReference type="EMBL" id="MBB4906212.1"/>
    </source>
</evidence>